<evidence type="ECO:0000313" key="1">
    <source>
        <dbReference type="EMBL" id="KAG0257778.1"/>
    </source>
</evidence>
<comment type="caution">
    <text evidence="1">The sequence shown here is derived from an EMBL/GenBank/DDBJ whole genome shotgun (WGS) entry which is preliminary data.</text>
</comment>
<organism evidence="1 2">
    <name type="scientific">Mortierella polycephala</name>
    <dbReference type="NCBI Taxonomy" id="41804"/>
    <lineage>
        <taxon>Eukaryota</taxon>
        <taxon>Fungi</taxon>
        <taxon>Fungi incertae sedis</taxon>
        <taxon>Mucoromycota</taxon>
        <taxon>Mortierellomycotina</taxon>
        <taxon>Mortierellomycetes</taxon>
        <taxon>Mortierellales</taxon>
        <taxon>Mortierellaceae</taxon>
        <taxon>Mortierella</taxon>
    </lineage>
</organism>
<proteinExistence type="predicted"/>
<evidence type="ECO:0000313" key="2">
    <source>
        <dbReference type="Proteomes" id="UP000726737"/>
    </source>
</evidence>
<reference evidence="1" key="1">
    <citation type="journal article" date="2020" name="Fungal Divers.">
        <title>Resolving the Mortierellaceae phylogeny through synthesis of multi-gene phylogenetics and phylogenomics.</title>
        <authorList>
            <person name="Vandepol N."/>
            <person name="Liber J."/>
            <person name="Desiro A."/>
            <person name="Na H."/>
            <person name="Kennedy M."/>
            <person name="Barry K."/>
            <person name="Grigoriev I.V."/>
            <person name="Miller A.N."/>
            <person name="O'Donnell K."/>
            <person name="Stajich J.E."/>
            <person name="Bonito G."/>
        </authorList>
    </citation>
    <scope>NUCLEOTIDE SEQUENCE</scope>
    <source>
        <strain evidence="1">KOD948</strain>
    </source>
</reference>
<dbReference type="OrthoDB" id="2324990at2759"/>
<sequence length="147" mass="16852">MPVKKGSRPRKVPAETVEYFKVNMKRGALKTAIEACNRVNQLLPDTVSVSTIRRRLKEAGLAVKRRVKRPALKKFKERSSSEAEMSWGGPGYTAKIDETMDSKLYIQIFNEDLQMSVEEWGITKEEFVYQHDNDPKHSAMSTQAYLK</sequence>
<accession>A0A9P6U3A1</accession>
<dbReference type="Gene3D" id="3.30.420.10">
    <property type="entry name" value="Ribonuclease H-like superfamily/Ribonuclease H"/>
    <property type="match status" value="1"/>
</dbReference>
<name>A0A9P6U3A1_9FUNG</name>
<dbReference type="EMBL" id="JAAAJA010000246">
    <property type="protein sequence ID" value="KAG0257778.1"/>
    <property type="molecule type" value="Genomic_DNA"/>
</dbReference>
<gene>
    <name evidence="1" type="ORF">BG011_003756</name>
</gene>
<evidence type="ECO:0008006" key="3">
    <source>
        <dbReference type="Google" id="ProtNLM"/>
    </source>
</evidence>
<dbReference type="AlphaFoldDB" id="A0A9P6U3A1"/>
<protein>
    <recommendedName>
        <fullName evidence="3">Transposase Tc1-like domain-containing protein</fullName>
    </recommendedName>
</protein>
<keyword evidence="2" id="KW-1185">Reference proteome</keyword>
<dbReference type="Proteomes" id="UP000726737">
    <property type="component" value="Unassembled WGS sequence"/>
</dbReference>
<dbReference type="GO" id="GO:0003676">
    <property type="term" value="F:nucleic acid binding"/>
    <property type="evidence" value="ECO:0007669"/>
    <property type="project" value="InterPro"/>
</dbReference>
<dbReference type="InterPro" id="IPR036397">
    <property type="entry name" value="RNaseH_sf"/>
</dbReference>